<dbReference type="Gene3D" id="3.90.1140.10">
    <property type="entry name" value="Cyclic phosphodiesterase"/>
    <property type="match status" value="1"/>
</dbReference>
<dbReference type="RefSeq" id="WP_311421427.1">
    <property type="nucleotide sequence ID" value="NZ_JAVREH010000002.1"/>
</dbReference>
<reference evidence="2" key="1">
    <citation type="submission" date="2023-07" db="EMBL/GenBank/DDBJ databases">
        <title>30 novel species of actinomycetes from the DSMZ collection.</title>
        <authorList>
            <person name="Nouioui I."/>
        </authorList>
    </citation>
    <scope>NUCLEOTIDE SEQUENCE [LARGE SCALE GENOMIC DNA]</scope>
    <source>
        <strain evidence="2">DSM 44399</strain>
    </source>
</reference>
<dbReference type="Pfam" id="PF13563">
    <property type="entry name" value="2_5_RNA_ligase2"/>
    <property type="match status" value="1"/>
</dbReference>
<dbReference type="Proteomes" id="UP001183176">
    <property type="component" value="Unassembled WGS sequence"/>
</dbReference>
<sequence>MGDGAADLGGSSAQATQAANGCGKMTVGVALAIPEPHASVLSGWRRRIGDPEADKIPVHVTLLPPTEFDAGELQLVEKHLADAATTVLPFTMRLSGTGTFRPVSQVVFVQVSAGIAECELLERAVRRHPIDRDVAYPYHPHVTVGHDIDDDRLDEAFDELRDFVAQFGIDRFTLYSQDENGAWHTHREFLLTGP</sequence>
<proteinExistence type="predicted"/>
<dbReference type="InterPro" id="IPR050580">
    <property type="entry name" value="2H_phosphoesterase_YjcG-like"/>
</dbReference>
<dbReference type="GO" id="GO:0016874">
    <property type="term" value="F:ligase activity"/>
    <property type="evidence" value="ECO:0007669"/>
    <property type="project" value="UniProtKB-KW"/>
</dbReference>
<evidence type="ECO:0000313" key="2">
    <source>
        <dbReference type="Proteomes" id="UP001183176"/>
    </source>
</evidence>
<dbReference type="InterPro" id="IPR009097">
    <property type="entry name" value="Cyclic_Pdiesterase"/>
</dbReference>
<dbReference type="EMBL" id="JAVREH010000002">
    <property type="protein sequence ID" value="MDT0260274.1"/>
    <property type="molecule type" value="Genomic_DNA"/>
</dbReference>
<name>A0ABU2J6P7_9ACTN</name>
<accession>A0ABU2J6P7</accession>
<evidence type="ECO:0000313" key="1">
    <source>
        <dbReference type="EMBL" id="MDT0260274.1"/>
    </source>
</evidence>
<comment type="caution">
    <text evidence="1">The sequence shown here is derived from an EMBL/GenBank/DDBJ whole genome shotgun (WGS) entry which is preliminary data.</text>
</comment>
<organism evidence="1 2">
    <name type="scientific">Jatrophihabitans lederbergiae</name>
    <dbReference type="NCBI Taxonomy" id="3075547"/>
    <lineage>
        <taxon>Bacteria</taxon>
        <taxon>Bacillati</taxon>
        <taxon>Actinomycetota</taxon>
        <taxon>Actinomycetes</taxon>
        <taxon>Jatrophihabitantales</taxon>
        <taxon>Jatrophihabitantaceae</taxon>
        <taxon>Jatrophihabitans</taxon>
    </lineage>
</organism>
<protein>
    <submittedName>
        <fullName evidence="1">2'-5' RNA ligase family protein</fullName>
    </submittedName>
</protein>
<dbReference type="PANTHER" id="PTHR40037">
    <property type="entry name" value="PHOSPHOESTERASE YJCG-RELATED"/>
    <property type="match status" value="1"/>
</dbReference>
<dbReference type="PANTHER" id="PTHR40037:SF1">
    <property type="entry name" value="PHOSPHOESTERASE SAOUHSC_00951-RELATED"/>
    <property type="match status" value="1"/>
</dbReference>
<keyword evidence="1" id="KW-0436">Ligase</keyword>
<keyword evidence="2" id="KW-1185">Reference proteome</keyword>
<gene>
    <name evidence="1" type="ORF">RM423_02585</name>
</gene>
<dbReference type="SUPFAM" id="SSF55144">
    <property type="entry name" value="LigT-like"/>
    <property type="match status" value="1"/>
</dbReference>